<comment type="caution">
    <text evidence="10">The sequence shown here is derived from an EMBL/GenBank/DDBJ whole genome shotgun (WGS) entry which is preliminary data.</text>
</comment>
<dbReference type="SMART" id="SM00028">
    <property type="entry name" value="TPR"/>
    <property type="match status" value="6"/>
</dbReference>
<dbReference type="PROSITE" id="PS50943">
    <property type="entry name" value="HTH_CROC1"/>
    <property type="match status" value="1"/>
</dbReference>
<evidence type="ECO:0000256" key="6">
    <source>
        <dbReference type="PROSITE-ProRule" id="PRU01091"/>
    </source>
</evidence>
<evidence type="ECO:0000256" key="3">
    <source>
        <dbReference type="ARBA" id="ARBA00023125"/>
    </source>
</evidence>
<dbReference type="InterPro" id="IPR005158">
    <property type="entry name" value="BTAD"/>
</dbReference>
<dbReference type="SUPFAM" id="SSF46894">
    <property type="entry name" value="C-terminal effector domain of the bipartite response regulators"/>
    <property type="match status" value="1"/>
</dbReference>
<evidence type="ECO:0000256" key="7">
    <source>
        <dbReference type="SAM" id="MobiDB-lite"/>
    </source>
</evidence>
<dbReference type="InterPro" id="IPR036388">
    <property type="entry name" value="WH-like_DNA-bd_sf"/>
</dbReference>
<dbReference type="InterPro" id="IPR001867">
    <property type="entry name" value="OmpR/PhoB-type_DNA-bd"/>
</dbReference>
<proteinExistence type="inferred from homology"/>
<dbReference type="InterPro" id="IPR011990">
    <property type="entry name" value="TPR-like_helical_dom_sf"/>
</dbReference>
<keyword evidence="3 6" id="KW-0238">DNA-binding</keyword>
<evidence type="ECO:0000256" key="2">
    <source>
        <dbReference type="ARBA" id="ARBA00023015"/>
    </source>
</evidence>
<keyword evidence="2" id="KW-0805">Transcription regulation</keyword>
<dbReference type="SMART" id="SM01043">
    <property type="entry name" value="BTAD"/>
    <property type="match status" value="1"/>
</dbReference>
<gene>
    <name evidence="10" type="ORF">Pen02_54350</name>
</gene>
<evidence type="ECO:0000259" key="8">
    <source>
        <dbReference type="PROSITE" id="PS50943"/>
    </source>
</evidence>
<dbReference type="Gene3D" id="1.25.40.10">
    <property type="entry name" value="Tetratricopeptide repeat domain"/>
    <property type="match status" value="2"/>
</dbReference>
<dbReference type="Proteomes" id="UP000646749">
    <property type="component" value="Unassembled WGS sequence"/>
</dbReference>
<dbReference type="PANTHER" id="PTHR35807">
    <property type="entry name" value="TRANSCRIPTIONAL REGULATOR REDD-RELATED"/>
    <property type="match status" value="1"/>
</dbReference>
<keyword evidence="11" id="KW-1185">Reference proteome</keyword>
<dbReference type="InterPro" id="IPR001387">
    <property type="entry name" value="Cro/C1-type_HTH"/>
</dbReference>
<dbReference type="PRINTS" id="PR00364">
    <property type="entry name" value="DISEASERSIST"/>
</dbReference>
<dbReference type="Gene3D" id="1.10.10.10">
    <property type="entry name" value="Winged helix-like DNA-binding domain superfamily/Winged helix DNA-binding domain"/>
    <property type="match status" value="1"/>
</dbReference>
<feature type="repeat" description="TPR" evidence="5">
    <location>
        <begin position="773"/>
        <end position="806"/>
    </location>
</feature>
<feature type="repeat" description="TPR" evidence="5">
    <location>
        <begin position="853"/>
        <end position="886"/>
    </location>
</feature>
<comment type="similarity">
    <text evidence="1">Belongs to the AfsR/DnrI/RedD regulatory family.</text>
</comment>
<keyword evidence="5" id="KW-0802">TPR repeat</keyword>
<dbReference type="Gene3D" id="1.10.260.40">
    <property type="entry name" value="lambda repressor-like DNA-binding domains"/>
    <property type="match status" value="1"/>
</dbReference>
<feature type="domain" description="OmpR/PhoB-type" evidence="9">
    <location>
        <begin position="68"/>
        <end position="168"/>
    </location>
</feature>
<accession>A0ABQ4E762</accession>
<dbReference type="InterPro" id="IPR051677">
    <property type="entry name" value="AfsR-DnrI-RedD_regulator"/>
</dbReference>
<evidence type="ECO:0000313" key="11">
    <source>
        <dbReference type="Proteomes" id="UP000646749"/>
    </source>
</evidence>
<dbReference type="SMART" id="SM00862">
    <property type="entry name" value="Trans_reg_C"/>
    <property type="match status" value="1"/>
</dbReference>
<dbReference type="InterPro" id="IPR027417">
    <property type="entry name" value="P-loop_NTPase"/>
</dbReference>
<dbReference type="CDD" id="cd00093">
    <property type="entry name" value="HTH_XRE"/>
    <property type="match status" value="1"/>
</dbReference>
<dbReference type="InterPro" id="IPR016032">
    <property type="entry name" value="Sig_transdc_resp-reg_C-effctor"/>
</dbReference>
<evidence type="ECO:0000256" key="4">
    <source>
        <dbReference type="ARBA" id="ARBA00023163"/>
    </source>
</evidence>
<sequence length="1065" mass="114076">MLKAYREKAGLTQSELADRTGLSAAAIRDLEQRRSRGPRTGSVRALAVALGLNPAETRTFRAAVGPARPETRVAEPDATVRVGVLGPLVVYRGTTEMALGTGRHRVVLARLALTPRVAVHRDELIDLLWGDRVPPSAVNLVQTHVSRLRRLLSPGAVVLTAGGYRLELGADEVDQATFRALTGSARTADRPDAALDLLDQALGLWRGEPCADVEEVRGHPAAAALQEERATATMRHADLADALSRNDLAPPRLIAVATVRPLDEPLHARLITALGATGRRAAALSAYHDIRRRLREELGVDPGTELAEAYRAVLRQEPAEDAAVDSTPRPWQAPAPPGDFTGRTEEVGTLLGLLSRQPTPVCLVSGVAGVGKTTLALRAAQLVRSAYPDGQLYIDLAGAGARPLSPAEALARFLRALAVEDRRIPKHHEERAALFRSITAERRVLVILDNARDAAQVRPLLPGPGGSVALITSRWRLPDLAGVAVVDLAPFSPDEAVGLLAATAGAARVAVEPEAVAELATACAGLPIALRVAGARLANRPGWTVRDLVDRLDDQRDRLAELQVGDVGVAASFALSYLELPVRTARAFRLLALLPGTDFVAPIAAATLDLTVANTVRELEDLIDGNLLQPAGDGRYRYHDLLRIFALGRLDAEEPADRRAEALRNMLDGYLARVAAAAELIYPSMVRLPVPNVDTGAFRDAAEATVWLDAELPALVAAVEEAAERDDHRAYAWQLADQLRGYFFVRRHSAAWLATGRAGLTAAETAGEGRGRAAMHQTIGQALWSLGQAVEALAEYEQALALAERHGWPEGEAYLLHNIGLVQKLLGRLPEARSWYRRALTVSRACGCIHVEAVTLNDLGAMLVDEGRAEDAAAHFAAALRLNEGRAAGRQSAAGNRSNLGMALRMLGRMAEAREHLEEALAYFVETRSPTGQLCVLDELSQMYAALGEHDAAVDTARRALALTRTTGDQRAQAELLFTLGDALLSAHSLAEAERCFGEAYALGERLGYPLLRIRAGLGLARAELAAGRGVEALLRARAMRAEAVTADFTNLAEEADQILGSAVR</sequence>
<dbReference type="Pfam" id="PF13560">
    <property type="entry name" value="HTH_31"/>
    <property type="match status" value="1"/>
</dbReference>
<dbReference type="PROSITE" id="PS50005">
    <property type="entry name" value="TPR"/>
    <property type="match status" value="2"/>
</dbReference>
<dbReference type="SUPFAM" id="SSF47413">
    <property type="entry name" value="lambda repressor-like DNA-binding domains"/>
    <property type="match status" value="1"/>
</dbReference>
<reference evidence="10 11" key="1">
    <citation type="submission" date="2021-01" db="EMBL/GenBank/DDBJ databases">
        <title>Whole genome shotgun sequence of Plantactinospora endophytica NBRC 110450.</title>
        <authorList>
            <person name="Komaki H."/>
            <person name="Tamura T."/>
        </authorList>
    </citation>
    <scope>NUCLEOTIDE SEQUENCE [LARGE SCALE GENOMIC DNA]</scope>
    <source>
        <strain evidence="10 11">NBRC 110450</strain>
    </source>
</reference>
<keyword evidence="4" id="KW-0804">Transcription</keyword>
<evidence type="ECO:0000259" key="9">
    <source>
        <dbReference type="PROSITE" id="PS51755"/>
    </source>
</evidence>
<name>A0ABQ4E762_9ACTN</name>
<dbReference type="Gene3D" id="3.40.50.300">
    <property type="entry name" value="P-loop containing nucleotide triphosphate hydrolases"/>
    <property type="match status" value="1"/>
</dbReference>
<dbReference type="PANTHER" id="PTHR35807:SF1">
    <property type="entry name" value="TRANSCRIPTIONAL REGULATOR REDD"/>
    <property type="match status" value="1"/>
</dbReference>
<feature type="domain" description="HTH cro/C1-type" evidence="8">
    <location>
        <begin position="2"/>
        <end position="57"/>
    </location>
</feature>
<evidence type="ECO:0000313" key="10">
    <source>
        <dbReference type="EMBL" id="GIG90499.1"/>
    </source>
</evidence>
<dbReference type="Pfam" id="PF00486">
    <property type="entry name" value="Trans_reg_C"/>
    <property type="match status" value="1"/>
</dbReference>
<organism evidence="10 11">
    <name type="scientific">Plantactinospora endophytica</name>
    <dbReference type="NCBI Taxonomy" id="673535"/>
    <lineage>
        <taxon>Bacteria</taxon>
        <taxon>Bacillati</taxon>
        <taxon>Actinomycetota</taxon>
        <taxon>Actinomycetes</taxon>
        <taxon>Micromonosporales</taxon>
        <taxon>Micromonosporaceae</taxon>
        <taxon>Plantactinospora</taxon>
    </lineage>
</organism>
<feature type="DNA-binding region" description="OmpR/PhoB-type" evidence="6">
    <location>
        <begin position="68"/>
        <end position="168"/>
    </location>
</feature>
<dbReference type="CDD" id="cd15831">
    <property type="entry name" value="BTAD"/>
    <property type="match status" value="1"/>
</dbReference>
<dbReference type="Pfam" id="PF03704">
    <property type="entry name" value="BTAD"/>
    <property type="match status" value="1"/>
</dbReference>
<dbReference type="InterPro" id="IPR010982">
    <property type="entry name" value="Lambda_DNA-bd_dom_sf"/>
</dbReference>
<protein>
    <submittedName>
        <fullName evidence="10">SARP family transcriptional regulator</fullName>
    </submittedName>
</protein>
<dbReference type="SMART" id="SM00530">
    <property type="entry name" value="HTH_XRE"/>
    <property type="match status" value="1"/>
</dbReference>
<dbReference type="Pfam" id="PF13424">
    <property type="entry name" value="TPR_12"/>
    <property type="match status" value="2"/>
</dbReference>
<dbReference type="PROSITE" id="PS51755">
    <property type="entry name" value="OMPR_PHOB"/>
    <property type="match status" value="1"/>
</dbReference>
<dbReference type="InterPro" id="IPR019734">
    <property type="entry name" value="TPR_rpt"/>
</dbReference>
<evidence type="ECO:0000256" key="1">
    <source>
        <dbReference type="ARBA" id="ARBA00005820"/>
    </source>
</evidence>
<evidence type="ECO:0000256" key="5">
    <source>
        <dbReference type="PROSITE-ProRule" id="PRU00339"/>
    </source>
</evidence>
<dbReference type="EMBL" id="BONW01000028">
    <property type="protein sequence ID" value="GIG90499.1"/>
    <property type="molecule type" value="Genomic_DNA"/>
</dbReference>
<feature type="region of interest" description="Disordered" evidence="7">
    <location>
        <begin position="320"/>
        <end position="341"/>
    </location>
</feature>
<dbReference type="SUPFAM" id="SSF48452">
    <property type="entry name" value="TPR-like"/>
    <property type="match status" value="3"/>
</dbReference>
<dbReference type="SUPFAM" id="SSF52540">
    <property type="entry name" value="P-loop containing nucleoside triphosphate hydrolases"/>
    <property type="match status" value="1"/>
</dbReference>